<protein>
    <submittedName>
        <fullName evidence="1">Disease resistance protein</fullName>
    </submittedName>
</protein>
<dbReference type="Proteomes" id="UP001060215">
    <property type="component" value="Chromosome 13"/>
</dbReference>
<evidence type="ECO:0000313" key="1">
    <source>
        <dbReference type="EMBL" id="KAI7991153.1"/>
    </source>
</evidence>
<accession>A0ACC0FQN8</accession>
<proteinExistence type="predicted"/>
<dbReference type="EMBL" id="CM045770">
    <property type="protein sequence ID" value="KAI7991153.1"/>
    <property type="molecule type" value="Genomic_DNA"/>
</dbReference>
<gene>
    <name evidence="1" type="ORF">LOK49_LG12G02374</name>
</gene>
<name>A0ACC0FQN8_9ERIC</name>
<keyword evidence="2" id="KW-1185">Reference proteome</keyword>
<sequence length="1144" mass="130373">MIFLTEILNKCSVAIEKCCITAWDHMGYVIHHKKNSKKLQDESKKLEDEVKRIDGRVERARNNSEIPEDDVLQWIKSANKMNTDVVEFLGKGENKLCFNWCPNICWRYWLGKDSKEKTDCVISLKSEGEKFMTLEVAHHAPHMKFGYNFSQGYEDFDSRAKILQEIMKALEDPCVKMIGVYGAGGVGKTTMVVEVGKLAERNGLFDDVAMATISQTLDEKIVKEKLASQLGLTLNGNAGQLYRRLNNGKKNLVILDDVWENFNFADIEIPITNDNMGCTVVITSRKKGFCQMIPMPEASTKEILIGVLEEPEAWTLFKKIAGISIHSDIPSEAKEVCDKCGGLPVAIRAVAAALKGKGKHAWKDALRQLKNYKLKEIAGIDPDLFISLKWSYDRLEPKDARSCFLLCSLFPEDAEISIDDLVRYSVGMRLLDQNLNVFDEVRNRVLAMVDVLNQSCLLLDGTNENVVKMHDVIRDVAITIAEEEKGYLVKHVIKKWPEKDTYEHYSAISLRFTTNIQEPPDLLECTRLHTLVLKCRDSSPTNVKNSFFNGTENNLEILDLSEMPLKSSPSSLLRLVKLRMLCLNGLSRDIALLGRLKNLEILILHGIEELAPEIRELTSLRLLDLENCTNLRVIPPNVISKLTQLEELYISETFDQWEVEGTDQQRENASLLELNSLTLLKTLKVHIPRSMGLPKLTRFSISIGENITYKENYFSTRILKLCGIPIENKFRDVLEKVEVLYLNKLPGLKKVLLHDRDGGGFLELRHLEVIECNDVECLLGMPTRRLKIQTQSLPGSFSNLRELHVRNCGFKCLFSLSIARVLACLTHLEIENCQDMEEIVGNEGQENDEEIIFLQLKIMTLRNIPKLRSFLSNNSNTPQPLFCGKVAFPALEELRIFDVHNISVVWDKHLEPLVQEERESFCQLRNLSHLRHLYIHRCAKLKAIVVANRERGDNNNPLVFPQLFSIELNQLENLKSFYGNCGPEEEKEESTKHELNGEILKPQPLFNQKVVFPCLEVLEIWSLGNIKEIWHSTPPTNSFNNLRHLAVFDCQNLLNIAPSELLGSLQNLQFLNVEDCGSIEEVFKTRGSNVEINRVLYQLKQVMLLNLPLLTRFSFGSTLPPSVTRIIQDCPSWITSMDPDIQEM</sequence>
<evidence type="ECO:0000313" key="2">
    <source>
        <dbReference type="Proteomes" id="UP001060215"/>
    </source>
</evidence>
<comment type="caution">
    <text evidence="1">The sequence shown here is derived from an EMBL/GenBank/DDBJ whole genome shotgun (WGS) entry which is preliminary data.</text>
</comment>
<organism evidence="1 2">
    <name type="scientific">Camellia lanceoleosa</name>
    <dbReference type="NCBI Taxonomy" id="1840588"/>
    <lineage>
        <taxon>Eukaryota</taxon>
        <taxon>Viridiplantae</taxon>
        <taxon>Streptophyta</taxon>
        <taxon>Embryophyta</taxon>
        <taxon>Tracheophyta</taxon>
        <taxon>Spermatophyta</taxon>
        <taxon>Magnoliopsida</taxon>
        <taxon>eudicotyledons</taxon>
        <taxon>Gunneridae</taxon>
        <taxon>Pentapetalae</taxon>
        <taxon>asterids</taxon>
        <taxon>Ericales</taxon>
        <taxon>Theaceae</taxon>
        <taxon>Camellia</taxon>
    </lineage>
</organism>
<reference evidence="1 2" key="1">
    <citation type="journal article" date="2022" name="Plant J.">
        <title>Chromosome-level genome of Camellia lanceoleosa provides a valuable resource for understanding genome evolution and self-incompatibility.</title>
        <authorList>
            <person name="Gong W."/>
            <person name="Xiao S."/>
            <person name="Wang L."/>
            <person name="Liao Z."/>
            <person name="Chang Y."/>
            <person name="Mo W."/>
            <person name="Hu G."/>
            <person name="Li W."/>
            <person name="Zhao G."/>
            <person name="Zhu H."/>
            <person name="Hu X."/>
            <person name="Ji K."/>
            <person name="Xiang X."/>
            <person name="Song Q."/>
            <person name="Yuan D."/>
            <person name="Jin S."/>
            <person name="Zhang L."/>
        </authorList>
    </citation>
    <scope>NUCLEOTIDE SEQUENCE [LARGE SCALE GENOMIC DNA]</scope>
    <source>
        <strain evidence="1">SQ_2022a</strain>
    </source>
</reference>